<evidence type="ECO:0000256" key="6">
    <source>
        <dbReference type="SAM" id="MobiDB-lite"/>
    </source>
</evidence>
<feature type="region of interest" description="Disordered" evidence="6">
    <location>
        <begin position="88"/>
        <end position="111"/>
    </location>
</feature>
<dbReference type="GO" id="GO:0008270">
    <property type="term" value="F:zinc ion binding"/>
    <property type="evidence" value="ECO:0007669"/>
    <property type="project" value="UniProtKB-KW"/>
</dbReference>
<dbReference type="PROSITE" id="PS00028">
    <property type="entry name" value="ZINC_FINGER_C2H2_1"/>
    <property type="match status" value="2"/>
</dbReference>
<keyword evidence="2" id="KW-0677">Repeat</keyword>
<dbReference type="EMBL" id="LJIG01002945">
    <property type="protein sequence ID" value="KRT83995.1"/>
    <property type="molecule type" value="Genomic_DNA"/>
</dbReference>
<evidence type="ECO:0000313" key="9">
    <source>
        <dbReference type="Proteomes" id="UP000051574"/>
    </source>
</evidence>
<feature type="domain" description="C2H2-type" evidence="7">
    <location>
        <begin position="248"/>
        <end position="281"/>
    </location>
</feature>
<feature type="compositionally biased region" description="Polar residues" evidence="6">
    <location>
        <begin position="94"/>
        <end position="103"/>
    </location>
</feature>
<dbReference type="InterPro" id="IPR036236">
    <property type="entry name" value="Znf_C2H2_sf"/>
</dbReference>
<keyword evidence="3 5" id="KW-0863">Zinc-finger</keyword>
<dbReference type="AlphaFoldDB" id="A0A0T6B9X7"/>
<evidence type="ECO:0000256" key="5">
    <source>
        <dbReference type="PROSITE-ProRule" id="PRU00042"/>
    </source>
</evidence>
<reference evidence="8 9" key="1">
    <citation type="submission" date="2015-09" db="EMBL/GenBank/DDBJ databases">
        <title>Draft genome of the scarab beetle Oryctes borbonicus.</title>
        <authorList>
            <person name="Meyer J.M."/>
            <person name="Markov G.V."/>
            <person name="Baskaran P."/>
            <person name="Herrmann M."/>
            <person name="Sommer R.J."/>
            <person name="Roedelsperger C."/>
        </authorList>
    </citation>
    <scope>NUCLEOTIDE SEQUENCE [LARGE SCALE GENOMIC DNA]</scope>
    <source>
        <strain evidence="8">OB123</strain>
        <tissue evidence="8">Whole animal</tissue>
    </source>
</reference>
<gene>
    <name evidence="8" type="ORF">AMK59_259</name>
</gene>
<evidence type="ECO:0000313" key="8">
    <source>
        <dbReference type="EMBL" id="KRT83995.1"/>
    </source>
</evidence>
<evidence type="ECO:0000256" key="3">
    <source>
        <dbReference type="ARBA" id="ARBA00022771"/>
    </source>
</evidence>
<evidence type="ECO:0000256" key="4">
    <source>
        <dbReference type="ARBA" id="ARBA00022833"/>
    </source>
</evidence>
<evidence type="ECO:0000259" key="7">
    <source>
        <dbReference type="PROSITE" id="PS50157"/>
    </source>
</evidence>
<feature type="region of interest" description="Disordered" evidence="6">
    <location>
        <begin position="276"/>
        <end position="317"/>
    </location>
</feature>
<dbReference type="SMART" id="SM00355">
    <property type="entry name" value="ZnF_C2H2"/>
    <property type="match status" value="5"/>
</dbReference>
<protein>
    <recommendedName>
        <fullName evidence="7">C2H2-type domain-containing protein</fullName>
    </recommendedName>
</protein>
<keyword evidence="9" id="KW-1185">Reference proteome</keyword>
<evidence type="ECO:0000256" key="1">
    <source>
        <dbReference type="ARBA" id="ARBA00022723"/>
    </source>
</evidence>
<feature type="domain" description="C2H2-type" evidence="7">
    <location>
        <begin position="220"/>
        <end position="247"/>
    </location>
</feature>
<dbReference type="InterPro" id="IPR050688">
    <property type="entry name" value="Zinc_finger/UBP_domain"/>
</dbReference>
<dbReference type="GO" id="GO:0005634">
    <property type="term" value="C:nucleus"/>
    <property type="evidence" value="ECO:0007669"/>
    <property type="project" value="UniProtKB-ARBA"/>
</dbReference>
<name>A0A0T6B9X7_9SCAR</name>
<dbReference type="PANTHER" id="PTHR24403:SF67">
    <property type="entry name" value="FI01116P-RELATED"/>
    <property type="match status" value="1"/>
</dbReference>
<evidence type="ECO:0000256" key="2">
    <source>
        <dbReference type="ARBA" id="ARBA00022737"/>
    </source>
</evidence>
<dbReference type="Gene3D" id="3.30.160.60">
    <property type="entry name" value="Classic Zinc Finger"/>
    <property type="match status" value="2"/>
</dbReference>
<proteinExistence type="predicted"/>
<dbReference type="Proteomes" id="UP000051574">
    <property type="component" value="Unassembled WGS sequence"/>
</dbReference>
<dbReference type="PANTHER" id="PTHR24403">
    <property type="entry name" value="ZINC FINGER PROTEIN"/>
    <property type="match status" value="1"/>
</dbReference>
<keyword evidence="4" id="KW-0862">Zinc</keyword>
<accession>A0A0T6B9X7</accession>
<dbReference type="FunFam" id="3.30.160.60:FF:000446">
    <property type="entry name" value="Zinc finger protein"/>
    <property type="match status" value="1"/>
</dbReference>
<feature type="compositionally biased region" description="Polar residues" evidence="6">
    <location>
        <begin position="277"/>
        <end position="288"/>
    </location>
</feature>
<comment type="caution">
    <text evidence="8">The sequence shown here is derived from an EMBL/GenBank/DDBJ whole genome shotgun (WGS) entry which is preliminary data.</text>
</comment>
<feature type="domain" description="C2H2-type" evidence="7">
    <location>
        <begin position="124"/>
        <end position="151"/>
    </location>
</feature>
<dbReference type="SUPFAM" id="SSF57667">
    <property type="entry name" value="beta-beta-alpha zinc fingers"/>
    <property type="match status" value="2"/>
</dbReference>
<dbReference type="GO" id="GO:0010468">
    <property type="term" value="P:regulation of gene expression"/>
    <property type="evidence" value="ECO:0007669"/>
    <property type="project" value="TreeGrafter"/>
</dbReference>
<keyword evidence="1" id="KW-0479">Metal-binding</keyword>
<dbReference type="OrthoDB" id="6587757at2759"/>
<organism evidence="8 9">
    <name type="scientific">Oryctes borbonicus</name>
    <dbReference type="NCBI Taxonomy" id="1629725"/>
    <lineage>
        <taxon>Eukaryota</taxon>
        <taxon>Metazoa</taxon>
        <taxon>Ecdysozoa</taxon>
        <taxon>Arthropoda</taxon>
        <taxon>Hexapoda</taxon>
        <taxon>Insecta</taxon>
        <taxon>Pterygota</taxon>
        <taxon>Neoptera</taxon>
        <taxon>Endopterygota</taxon>
        <taxon>Coleoptera</taxon>
        <taxon>Polyphaga</taxon>
        <taxon>Scarabaeiformia</taxon>
        <taxon>Scarabaeidae</taxon>
        <taxon>Dynastinae</taxon>
        <taxon>Oryctes</taxon>
    </lineage>
</organism>
<sequence length="317" mass="36311">MRRHVWVHTGQFPMTCVLCKAKIRLKKSMKFHLKKEHNLEVRIRDIESDGKLKVDIKGYQETSVGNNHQEVILEKLDTNTVSAECLNPIKAKPSESNDPTPTDNMKKLPTGDDRYITVKNGRFFQCVICHKNWQTKGGFNTHFASHTEKLPYSCEICGHKGGTKKIIKNHMRRAHKVYISTYDIPDMVSEPESEEEDDTANSMKEIVGVPYTTIEGNPAVKCKVCNRIFDGKHQFGWHFTRHKKEFPFSCDVCPYRSRDESYLKSHMKTCHPKNIHTLENNSDYSNGSKVRPSPGNGIEAKSLRQENAKSSPYAIVE</sequence>
<dbReference type="PROSITE" id="PS50157">
    <property type="entry name" value="ZINC_FINGER_C2H2_2"/>
    <property type="match status" value="3"/>
</dbReference>
<dbReference type="InterPro" id="IPR013087">
    <property type="entry name" value="Znf_C2H2_type"/>
</dbReference>